<evidence type="ECO:0000313" key="2">
    <source>
        <dbReference type="Proteomes" id="UP000789572"/>
    </source>
</evidence>
<dbReference type="AlphaFoldDB" id="A0A9N9DY60"/>
<reference evidence="1" key="1">
    <citation type="submission" date="2021-06" db="EMBL/GenBank/DDBJ databases">
        <authorList>
            <person name="Kallberg Y."/>
            <person name="Tangrot J."/>
            <person name="Rosling A."/>
        </authorList>
    </citation>
    <scope>NUCLEOTIDE SEQUENCE</scope>
    <source>
        <strain evidence="1">IA702</strain>
    </source>
</reference>
<organism evidence="1 2">
    <name type="scientific">Paraglomus occultum</name>
    <dbReference type="NCBI Taxonomy" id="144539"/>
    <lineage>
        <taxon>Eukaryota</taxon>
        <taxon>Fungi</taxon>
        <taxon>Fungi incertae sedis</taxon>
        <taxon>Mucoromycota</taxon>
        <taxon>Glomeromycotina</taxon>
        <taxon>Glomeromycetes</taxon>
        <taxon>Paraglomerales</taxon>
        <taxon>Paraglomeraceae</taxon>
        <taxon>Paraglomus</taxon>
    </lineage>
</organism>
<evidence type="ECO:0000313" key="1">
    <source>
        <dbReference type="EMBL" id="CAG8655446.1"/>
    </source>
</evidence>
<dbReference type="Proteomes" id="UP000789572">
    <property type="component" value="Unassembled WGS sequence"/>
</dbReference>
<comment type="caution">
    <text evidence="1">The sequence shown here is derived from an EMBL/GenBank/DDBJ whole genome shotgun (WGS) entry which is preliminary data.</text>
</comment>
<keyword evidence="2" id="KW-1185">Reference proteome</keyword>
<dbReference type="OrthoDB" id="2440770at2759"/>
<proteinExistence type="predicted"/>
<dbReference type="EMBL" id="CAJVPJ010004765">
    <property type="protein sequence ID" value="CAG8655446.1"/>
    <property type="molecule type" value="Genomic_DNA"/>
</dbReference>
<sequence>MSVWPTAFPVSQDTSITSFQQNDVVVPNFDFAQEVHNKDSMYSRLAAGFLCSGDGNNLPISISDPNLDHYSFLIYFLMAHQIHACNPAKCGGLHWLENNAEKDFLEKFSQLLVYRSINHMTM</sequence>
<name>A0A9N9DY60_9GLOM</name>
<accession>A0A9N9DY60</accession>
<protein>
    <submittedName>
        <fullName evidence="1">9023_t:CDS:1</fullName>
    </submittedName>
</protein>
<feature type="non-terminal residue" evidence="1">
    <location>
        <position position="122"/>
    </location>
</feature>
<gene>
    <name evidence="1" type="ORF">POCULU_LOCUS10178</name>
</gene>